<dbReference type="CDD" id="cd07989">
    <property type="entry name" value="LPLAT_AGPAT-like"/>
    <property type="match status" value="1"/>
</dbReference>
<name>A0A3E3HYT7_9FIRM</name>
<dbReference type="SUPFAM" id="SSF69593">
    <property type="entry name" value="Glycerol-3-phosphate (1)-acyltransferase"/>
    <property type="match status" value="1"/>
</dbReference>
<dbReference type="SMART" id="SM00563">
    <property type="entry name" value="PlsC"/>
    <property type="match status" value="1"/>
</dbReference>
<keyword evidence="3" id="KW-1185">Reference proteome</keyword>
<dbReference type="InterPro" id="IPR002123">
    <property type="entry name" value="Plipid/glycerol_acylTrfase"/>
</dbReference>
<proteinExistence type="predicted"/>
<dbReference type="GO" id="GO:0016746">
    <property type="term" value="F:acyltransferase activity"/>
    <property type="evidence" value="ECO:0007669"/>
    <property type="project" value="UniProtKB-KW"/>
</dbReference>
<dbReference type="Proteomes" id="UP000260812">
    <property type="component" value="Unassembled WGS sequence"/>
</dbReference>
<keyword evidence="2" id="KW-0808">Transferase</keyword>
<protein>
    <submittedName>
        <fullName evidence="2">1-acyl-sn-glycerol-3-phosphate acyltransferase</fullName>
    </submittedName>
</protein>
<evidence type="ECO:0000313" key="2">
    <source>
        <dbReference type="EMBL" id="RGE56980.1"/>
    </source>
</evidence>
<comment type="caution">
    <text evidence="2">The sequence shown here is derived from an EMBL/GenBank/DDBJ whole genome shotgun (WGS) entry which is preliminary data.</text>
</comment>
<evidence type="ECO:0000259" key="1">
    <source>
        <dbReference type="SMART" id="SM00563"/>
    </source>
</evidence>
<dbReference type="AlphaFoldDB" id="A0A3E3HYT7"/>
<accession>A0A3E3HYT7</accession>
<keyword evidence="2" id="KW-0012">Acyltransferase</keyword>
<dbReference type="RefSeq" id="WP_117545405.1">
    <property type="nucleotide sequence ID" value="NZ_JBKUNB010000015.1"/>
</dbReference>
<sequence length="414" mass="48439">MLHNKKKNWKPFDMNKKPVKQYPFLVPFIWGASWLMTRRFRLKIEKENMEHIRPPYLVLSTHQGFSDYYIAPLALFPHRANYVSDIEGFAAFGEWLYRGIGCIGKRRYVSDVAVVKNIYYALHNKKQIVAVFPESRHSNVGTTSRIPGNMGKLAKLMKVPVVTLSVHGSYLAGPFWDEEHIRTVPMEARLTCIYTAQELERAGDEEVQQKIEEKLQYDEYRWQKEKGIAIRYKNRAEGLHMALYQCRACKTSFRMESCGCVLRCSACGAEWEMDEYGQLQRGGETQRIPDWYEWQRRNVEEEILRGEYRCDLSVRVEALPNASGFIPMGEGRLTQEEKGFTLSVQDKTLVFDHVSRESVQTEYNYRGRGACIVLSDRDCCYYIYSKEPDFAPTRIQFAGEYFYLHERKKFCVPM</sequence>
<organism evidence="2 3">
    <name type="scientific">Eisenbergiella massiliensis</name>
    <dbReference type="NCBI Taxonomy" id="1720294"/>
    <lineage>
        <taxon>Bacteria</taxon>
        <taxon>Bacillati</taxon>
        <taxon>Bacillota</taxon>
        <taxon>Clostridia</taxon>
        <taxon>Lachnospirales</taxon>
        <taxon>Lachnospiraceae</taxon>
        <taxon>Eisenbergiella</taxon>
    </lineage>
</organism>
<gene>
    <name evidence="2" type="ORF">DXC51_21625</name>
</gene>
<evidence type="ECO:0000313" key="3">
    <source>
        <dbReference type="Proteomes" id="UP000260812"/>
    </source>
</evidence>
<dbReference type="Pfam" id="PF01553">
    <property type="entry name" value="Acyltransferase"/>
    <property type="match status" value="1"/>
</dbReference>
<feature type="domain" description="Phospholipid/glycerol acyltransferase" evidence="1">
    <location>
        <begin position="56"/>
        <end position="169"/>
    </location>
</feature>
<dbReference type="EMBL" id="QVLV01000019">
    <property type="protein sequence ID" value="RGE56980.1"/>
    <property type="molecule type" value="Genomic_DNA"/>
</dbReference>
<dbReference type="GeneID" id="97989391"/>
<reference evidence="2" key="1">
    <citation type="submission" date="2018-08" db="EMBL/GenBank/DDBJ databases">
        <title>A genome reference for cultivated species of the human gut microbiota.</title>
        <authorList>
            <person name="Zou Y."/>
            <person name="Xue W."/>
            <person name="Luo G."/>
        </authorList>
    </citation>
    <scope>NUCLEOTIDE SEQUENCE [LARGE SCALE GENOMIC DNA]</scope>
    <source>
        <strain evidence="2">TF05-5AC</strain>
    </source>
</reference>